<evidence type="ECO:0000259" key="2">
    <source>
        <dbReference type="Pfam" id="PF24709"/>
    </source>
</evidence>
<feature type="domain" description="DUF7670" evidence="2">
    <location>
        <begin position="5"/>
        <end position="111"/>
    </location>
</feature>
<feature type="transmembrane region" description="Helical" evidence="1">
    <location>
        <begin position="34"/>
        <end position="50"/>
    </location>
</feature>
<evidence type="ECO:0000313" key="3">
    <source>
        <dbReference type="EMBL" id="PIS43103.1"/>
    </source>
</evidence>
<reference evidence="3 4" key="1">
    <citation type="submission" date="2017-09" db="EMBL/GenBank/DDBJ databases">
        <title>Depth-based differentiation of microbial function through sediment-hosted aquifers and enrichment of novel symbionts in the deep terrestrial subsurface.</title>
        <authorList>
            <person name="Probst A.J."/>
            <person name="Ladd B."/>
            <person name="Jarett J.K."/>
            <person name="Geller-Mcgrath D.E."/>
            <person name="Sieber C.M."/>
            <person name="Emerson J.B."/>
            <person name="Anantharaman K."/>
            <person name="Thomas B.C."/>
            <person name="Malmstrom R."/>
            <person name="Stieglmeier M."/>
            <person name="Klingl A."/>
            <person name="Woyke T."/>
            <person name="Ryan C.M."/>
            <person name="Banfield J.F."/>
        </authorList>
    </citation>
    <scope>NUCLEOTIDE SEQUENCE [LARGE SCALE GENOMIC DNA]</scope>
    <source>
        <strain evidence="3">CG08_land_8_20_14_0_20_40_16</strain>
    </source>
</reference>
<keyword evidence="1" id="KW-0812">Transmembrane</keyword>
<proteinExistence type="predicted"/>
<feature type="transmembrane region" description="Helical" evidence="1">
    <location>
        <begin position="81"/>
        <end position="104"/>
    </location>
</feature>
<comment type="caution">
    <text evidence="3">The sequence shown here is derived from an EMBL/GenBank/DDBJ whole genome shotgun (WGS) entry which is preliminary data.</text>
</comment>
<dbReference type="EMBL" id="PEXU01000001">
    <property type="protein sequence ID" value="PIS43103.1"/>
    <property type="molecule type" value="Genomic_DNA"/>
</dbReference>
<dbReference type="Proteomes" id="UP000231542">
    <property type="component" value="Unassembled WGS sequence"/>
</dbReference>
<name>A0A2H0YZE8_9BACT</name>
<dbReference type="AlphaFoldDB" id="A0A2H0YZE8"/>
<protein>
    <recommendedName>
        <fullName evidence="2">DUF7670 domain-containing protein</fullName>
    </recommendedName>
</protein>
<dbReference type="InterPro" id="IPR056087">
    <property type="entry name" value="DUF7670"/>
</dbReference>
<dbReference type="Pfam" id="PF24709">
    <property type="entry name" value="DUF7670"/>
    <property type="match status" value="1"/>
</dbReference>
<keyword evidence="1" id="KW-0472">Membrane</keyword>
<evidence type="ECO:0000256" key="1">
    <source>
        <dbReference type="SAM" id="Phobius"/>
    </source>
</evidence>
<gene>
    <name evidence="3" type="ORF">COT24_00035</name>
</gene>
<evidence type="ECO:0000313" key="4">
    <source>
        <dbReference type="Proteomes" id="UP000231542"/>
    </source>
</evidence>
<feature type="transmembrane region" description="Helical" evidence="1">
    <location>
        <begin position="57"/>
        <end position="75"/>
    </location>
</feature>
<keyword evidence="1" id="KW-1133">Transmembrane helix</keyword>
<sequence length="125" mass="13834">MRKFALIIALIWALWWLYFGLVSGTNEGIADNLISATPGLIFVASVVVAWRWQKAGAITLLIEGLIILFGYPRMAYGRLPFITILIVLVMLALPALLSGSLLIISNKKQKVLKTPPNPEEEVTEK</sequence>
<organism evidence="3 4">
    <name type="scientific">Candidatus Kerfeldbacteria bacterium CG08_land_8_20_14_0_20_40_16</name>
    <dbReference type="NCBI Taxonomy" id="2014244"/>
    <lineage>
        <taxon>Bacteria</taxon>
        <taxon>Candidatus Kerfeldiibacteriota</taxon>
    </lineage>
</organism>
<accession>A0A2H0YZE8</accession>